<keyword evidence="2" id="KW-1003">Cell membrane</keyword>
<organism evidence="8 9">
    <name type="scientific">Halalkalibacillus sediminis</name>
    <dbReference type="NCBI Taxonomy" id="2018042"/>
    <lineage>
        <taxon>Bacteria</taxon>
        <taxon>Bacillati</taxon>
        <taxon>Bacillota</taxon>
        <taxon>Bacilli</taxon>
        <taxon>Bacillales</taxon>
        <taxon>Bacillaceae</taxon>
        <taxon>Halalkalibacillus</taxon>
    </lineage>
</organism>
<dbReference type="Gene3D" id="1.20.1640.10">
    <property type="entry name" value="Multidrug efflux transporter AcrB transmembrane domain"/>
    <property type="match status" value="2"/>
</dbReference>
<dbReference type="Pfam" id="PF03176">
    <property type="entry name" value="MMPL"/>
    <property type="match status" value="1"/>
</dbReference>
<dbReference type="SUPFAM" id="SSF82866">
    <property type="entry name" value="Multidrug efflux transporter AcrB transmembrane domain"/>
    <property type="match status" value="2"/>
</dbReference>
<feature type="transmembrane region" description="Helical" evidence="6">
    <location>
        <begin position="353"/>
        <end position="374"/>
    </location>
</feature>
<evidence type="ECO:0000256" key="2">
    <source>
        <dbReference type="ARBA" id="ARBA00022475"/>
    </source>
</evidence>
<feature type="transmembrane region" description="Helical" evidence="6">
    <location>
        <begin position="327"/>
        <end position="347"/>
    </location>
</feature>
<feature type="transmembrane region" description="Helical" evidence="6">
    <location>
        <begin position="429"/>
        <end position="453"/>
    </location>
</feature>
<evidence type="ECO:0000256" key="4">
    <source>
        <dbReference type="ARBA" id="ARBA00022989"/>
    </source>
</evidence>
<feature type="domain" description="SSD" evidence="7">
    <location>
        <begin position="361"/>
        <end position="452"/>
    </location>
</feature>
<name>A0A2I0QSP1_9BACI</name>
<evidence type="ECO:0000313" key="8">
    <source>
        <dbReference type="EMBL" id="PKR77362.1"/>
    </source>
</evidence>
<evidence type="ECO:0000313" key="9">
    <source>
        <dbReference type="Proteomes" id="UP000243524"/>
    </source>
</evidence>
<keyword evidence="3 6" id="KW-0812">Transmembrane</keyword>
<comment type="subcellular location">
    <subcellularLocation>
        <location evidence="1">Cell membrane</location>
        <topology evidence="1">Multi-pass membrane protein</topology>
    </subcellularLocation>
</comment>
<sequence length="469" mass="52580">MNNNKIKAKNSLNKTVTKMAPAVLTAMIATALGFISLYTSPVPMIQDFGKMLTIGLVVSFILGLFFLTPILFTRDYFFNNEKKEQPKQLQKKTPPKTDKVLGWITRKTITFRWVIIIIAAVTAIFGIWVDLDADAETDVETFMPQDTQELNDIHKLRDVIGTTDQISIVYESDDIFSDQVNTWVDNLTESIETEFPEVVVNTNSLTSIVKQMNNEELPEGEQFKETVTNIPEDRLKLFLNESQTKGHITVGIEHLEASELEIFINDLGVYLKNNNLDAAETTITGKSVLDVEMMQGLTTGRYQMTLLGMGLVFISLLLIYRHPVKAFIPLLPIIFIVGWSGLAMYFLDMSYTPLTATLGALIIGIGTEFTVLIMERYYEEREKGYQSREAIKMANKNIGKAVFVSAITTIGGFSALLISDFVILSNFGLMTLINISLALFSTLIVMPPILIILDRFVKIKKTSLFSQTG</sequence>
<feature type="transmembrane region" description="Helical" evidence="6">
    <location>
        <begin position="20"/>
        <end position="39"/>
    </location>
</feature>
<dbReference type="InterPro" id="IPR050545">
    <property type="entry name" value="Mycobact_MmpL"/>
</dbReference>
<evidence type="ECO:0000256" key="3">
    <source>
        <dbReference type="ARBA" id="ARBA00022692"/>
    </source>
</evidence>
<dbReference type="PROSITE" id="PS50156">
    <property type="entry name" value="SSD"/>
    <property type="match status" value="2"/>
</dbReference>
<keyword evidence="5 6" id="KW-0472">Membrane</keyword>
<evidence type="ECO:0000259" key="7">
    <source>
        <dbReference type="PROSITE" id="PS50156"/>
    </source>
</evidence>
<gene>
    <name evidence="8" type="ORF">CEY16_11570</name>
</gene>
<dbReference type="PANTHER" id="PTHR33406">
    <property type="entry name" value="MEMBRANE PROTEIN MJ1562-RELATED"/>
    <property type="match status" value="1"/>
</dbReference>
<evidence type="ECO:0000256" key="5">
    <source>
        <dbReference type="ARBA" id="ARBA00023136"/>
    </source>
</evidence>
<keyword evidence="4 6" id="KW-1133">Transmembrane helix</keyword>
<feature type="transmembrane region" description="Helical" evidence="6">
    <location>
        <begin position="401"/>
        <end position="423"/>
    </location>
</feature>
<evidence type="ECO:0000256" key="1">
    <source>
        <dbReference type="ARBA" id="ARBA00004651"/>
    </source>
</evidence>
<dbReference type="GO" id="GO:0005886">
    <property type="term" value="C:plasma membrane"/>
    <property type="evidence" value="ECO:0007669"/>
    <property type="project" value="UniProtKB-SubCell"/>
</dbReference>
<proteinExistence type="predicted"/>
<dbReference type="AlphaFoldDB" id="A0A2I0QSP1"/>
<dbReference type="RefSeq" id="WP_101332190.1">
    <property type="nucleotide sequence ID" value="NZ_PJNH01000003.1"/>
</dbReference>
<keyword evidence="9" id="KW-1185">Reference proteome</keyword>
<evidence type="ECO:0000256" key="6">
    <source>
        <dbReference type="SAM" id="Phobius"/>
    </source>
</evidence>
<feature type="transmembrane region" description="Helical" evidence="6">
    <location>
        <begin position="51"/>
        <end position="72"/>
    </location>
</feature>
<reference evidence="8 9" key="1">
    <citation type="submission" date="2017-06" db="EMBL/GenBank/DDBJ databases">
        <title>the draft geome sequence of Illustriluteabacillus marina B3227.</title>
        <authorList>
            <person name="He R.-H."/>
            <person name="Du Z.-J."/>
        </authorList>
    </citation>
    <scope>NUCLEOTIDE SEQUENCE [LARGE SCALE GENOMIC DNA]</scope>
    <source>
        <strain evidence="8 9">B3227</strain>
    </source>
</reference>
<dbReference type="Proteomes" id="UP000243524">
    <property type="component" value="Unassembled WGS sequence"/>
</dbReference>
<dbReference type="OrthoDB" id="9809027at2"/>
<dbReference type="InterPro" id="IPR000731">
    <property type="entry name" value="SSD"/>
</dbReference>
<dbReference type="EMBL" id="PJNH01000003">
    <property type="protein sequence ID" value="PKR77362.1"/>
    <property type="molecule type" value="Genomic_DNA"/>
</dbReference>
<dbReference type="PANTHER" id="PTHR33406:SF13">
    <property type="entry name" value="MEMBRANE PROTEIN YDFJ"/>
    <property type="match status" value="1"/>
</dbReference>
<feature type="domain" description="SSD" evidence="7">
    <location>
        <begin position="1"/>
        <end position="73"/>
    </location>
</feature>
<comment type="caution">
    <text evidence="8">The sequence shown here is derived from an EMBL/GenBank/DDBJ whole genome shotgun (WGS) entry which is preliminary data.</text>
</comment>
<accession>A0A2I0QSP1</accession>
<dbReference type="InterPro" id="IPR004869">
    <property type="entry name" value="MMPL_dom"/>
</dbReference>
<feature type="transmembrane region" description="Helical" evidence="6">
    <location>
        <begin position="109"/>
        <end position="129"/>
    </location>
</feature>
<protein>
    <recommendedName>
        <fullName evidence="7">SSD domain-containing protein</fullName>
    </recommendedName>
</protein>
<feature type="transmembrane region" description="Helical" evidence="6">
    <location>
        <begin position="302"/>
        <end position="320"/>
    </location>
</feature>